<dbReference type="InterPro" id="IPR051790">
    <property type="entry name" value="Cytochrome_c-biogenesis_DsbD"/>
</dbReference>
<evidence type="ECO:0000256" key="5">
    <source>
        <dbReference type="ARBA" id="ARBA00023136"/>
    </source>
</evidence>
<dbReference type="KEGG" id="pfaa:MM59RIKEN_34240"/>
<dbReference type="Proteomes" id="UP000679848">
    <property type="component" value="Plasmid pMM59_01"/>
</dbReference>
<evidence type="ECO:0000256" key="2">
    <source>
        <dbReference type="ARBA" id="ARBA00006143"/>
    </source>
</evidence>
<feature type="transmembrane region" description="Helical" evidence="6">
    <location>
        <begin position="76"/>
        <end position="96"/>
    </location>
</feature>
<dbReference type="GO" id="GO:0017004">
    <property type="term" value="P:cytochrome complex assembly"/>
    <property type="evidence" value="ECO:0007669"/>
    <property type="project" value="InterPro"/>
</dbReference>
<feature type="transmembrane region" description="Helical" evidence="6">
    <location>
        <begin position="44"/>
        <end position="70"/>
    </location>
</feature>
<keyword evidence="3 6" id="KW-0812">Transmembrane</keyword>
<name>A0A830QSX1_9FIRM</name>
<gene>
    <name evidence="8" type="ORF">MM59RIKEN_34240</name>
</gene>
<dbReference type="AlphaFoldDB" id="A0A830QSX1"/>
<evidence type="ECO:0000313" key="8">
    <source>
        <dbReference type="EMBL" id="BCK86105.1"/>
    </source>
</evidence>
<protein>
    <submittedName>
        <fullName evidence="8">Cytochrome C biogenesis protein CcdA</fullName>
    </submittedName>
</protein>
<proteinExistence type="inferred from homology"/>
<evidence type="ECO:0000256" key="3">
    <source>
        <dbReference type="ARBA" id="ARBA00022692"/>
    </source>
</evidence>
<dbReference type="GO" id="GO:0016020">
    <property type="term" value="C:membrane"/>
    <property type="evidence" value="ECO:0007669"/>
    <property type="project" value="UniProtKB-SubCell"/>
</dbReference>
<comment type="subcellular location">
    <subcellularLocation>
        <location evidence="1">Membrane</location>
        <topology evidence="1">Multi-pass membrane protein</topology>
    </subcellularLocation>
</comment>
<sequence length="219" mass="23270">MQYVISCLEGIITFVSPCLLPMLPIYISYFAGGGERTTARTVKNALGFVLGFTLVFVAMGALAGTVGSFFKQHQTAVNLLSGLVVILFGLQFLGVFKWNLFRGSGRAVNGEMGFFSAVVFGVIFSLGWTPCVGAFLGSALALASQQGHVGSGMLMLLAYSLGLGIPFLVSAVLIDKLKSAFDWIKRNYRVINLISGSLLILVGVLMATGTLGRLLNLLS</sequence>
<feature type="transmembrane region" description="Helical" evidence="6">
    <location>
        <begin position="149"/>
        <end position="169"/>
    </location>
</feature>
<evidence type="ECO:0000256" key="1">
    <source>
        <dbReference type="ARBA" id="ARBA00004141"/>
    </source>
</evidence>
<feature type="transmembrane region" description="Helical" evidence="6">
    <location>
        <begin position="12"/>
        <end position="32"/>
    </location>
</feature>
<keyword evidence="8" id="KW-0614">Plasmid</keyword>
<dbReference type="RefSeq" id="WP_187031083.1">
    <property type="nucleotide sequence ID" value="NZ_AP023421.1"/>
</dbReference>
<evidence type="ECO:0000256" key="6">
    <source>
        <dbReference type="SAM" id="Phobius"/>
    </source>
</evidence>
<accession>A0A830QSX1</accession>
<dbReference type="EMBL" id="AP023421">
    <property type="protein sequence ID" value="BCK86105.1"/>
    <property type="molecule type" value="Genomic_DNA"/>
</dbReference>
<feature type="transmembrane region" description="Helical" evidence="6">
    <location>
        <begin position="117"/>
        <end position="143"/>
    </location>
</feature>
<geneLocation type="plasmid" evidence="8 9">
    <name>pMM59_01</name>
</geneLocation>
<evidence type="ECO:0000256" key="4">
    <source>
        <dbReference type="ARBA" id="ARBA00022989"/>
    </source>
</evidence>
<keyword evidence="9" id="KW-1185">Reference proteome</keyword>
<comment type="similarity">
    <text evidence="2">Belongs to the DsbD family.</text>
</comment>
<feature type="transmembrane region" description="Helical" evidence="6">
    <location>
        <begin position="190"/>
        <end position="211"/>
    </location>
</feature>
<keyword evidence="4 6" id="KW-1133">Transmembrane helix</keyword>
<reference evidence="8" key="1">
    <citation type="submission" date="2020-09" db="EMBL/GenBank/DDBJ databases">
        <title>New species isolated from human feces.</title>
        <authorList>
            <person name="Kitahara M."/>
            <person name="Shigeno Y."/>
            <person name="Shime M."/>
            <person name="Matsumoto Y."/>
            <person name="Nakamura S."/>
            <person name="Motooka D."/>
            <person name="Fukuoka S."/>
            <person name="Nishikawa H."/>
            <person name="Benno Y."/>
        </authorList>
    </citation>
    <scope>NUCLEOTIDE SEQUENCE</scope>
    <source>
        <strain evidence="8">MM59</strain>
        <plasmid evidence="8">pMM59_01</plasmid>
    </source>
</reference>
<dbReference type="InterPro" id="IPR003834">
    <property type="entry name" value="Cyt_c_assmbl_TM_dom"/>
</dbReference>
<evidence type="ECO:0000313" key="9">
    <source>
        <dbReference type="Proteomes" id="UP000679848"/>
    </source>
</evidence>
<organism evidence="8 9">
    <name type="scientific">Pusillibacter faecalis</name>
    <dbReference type="NCBI Taxonomy" id="2714358"/>
    <lineage>
        <taxon>Bacteria</taxon>
        <taxon>Bacillati</taxon>
        <taxon>Bacillota</taxon>
        <taxon>Clostridia</taxon>
        <taxon>Eubacteriales</taxon>
        <taxon>Oscillospiraceae</taxon>
        <taxon>Pusillibacter</taxon>
    </lineage>
</organism>
<keyword evidence="5 6" id="KW-0472">Membrane</keyword>
<evidence type="ECO:0000259" key="7">
    <source>
        <dbReference type="Pfam" id="PF02683"/>
    </source>
</evidence>
<dbReference type="PANTHER" id="PTHR31272:SF4">
    <property type="entry name" value="CYTOCHROME C-TYPE BIOGENESIS PROTEIN HI_1454-RELATED"/>
    <property type="match status" value="1"/>
</dbReference>
<dbReference type="PANTHER" id="PTHR31272">
    <property type="entry name" value="CYTOCHROME C-TYPE BIOGENESIS PROTEIN HI_1454-RELATED"/>
    <property type="match status" value="1"/>
</dbReference>
<feature type="domain" description="Cytochrome C biogenesis protein transmembrane" evidence="7">
    <location>
        <begin position="8"/>
        <end position="190"/>
    </location>
</feature>
<dbReference type="Pfam" id="PF02683">
    <property type="entry name" value="DsbD_TM"/>
    <property type="match status" value="1"/>
</dbReference>